<dbReference type="AlphaFoldDB" id="A0A6C0NXM1"/>
<proteinExistence type="predicted"/>
<name>A0A6C0NXM1_9BACL</name>
<reference evidence="2 3" key="1">
    <citation type="submission" date="2020-02" db="EMBL/GenBank/DDBJ databases">
        <title>Paenibacillus sp. nov., isolated from rhizosphere soil of tomato.</title>
        <authorList>
            <person name="Weon H.-Y."/>
            <person name="Lee S.A."/>
        </authorList>
    </citation>
    <scope>NUCLEOTIDE SEQUENCE [LARGE SCALE GENOMIC DNA]</scope>
    <source>
        <strain evidence="2 3">14171R-81</strain>
    </source>
</reference>
<gene>
    <name evidence="2" type="ORF">GZH47_09115</name>
</gene>
<dbReference type="Gene3D" id="3.30.457.10">
    <property type="entry name" value="Copper amine oxidase-like, N-terminal domain"/>
    <property type="match status" value="1"/>
</dbReference>
<dbReference type="InterPro" id="IPR012854">
    <property type="entry name" value="Cu_amine_oxidase-like_N"/>
</dbReference>
<evidence type="ECO:0000259" key="1">
    <source>
        <dbReference type="Pfam" id="PF07833"/>
    </source>
</evidence>
<keyword evidence="3" id="KW-1185">Reference proteome</keyword>
<dbReference type="Proteomes" id="UP000479114">
    <property type="component" value="Chromosome"/>
</dbReference>
<evidence type="ECO:0000313" key="2">
    <source>
        <dbReference type="EMBL" id="QHW30995.1"/>
    </source>
</evidence>
<dbReference type="SUPFAM" id="SSF55383">
    <property type="entry name" value="Copper amine oxidase, domain N"/>
    <property type="match status" value="1"/>
</dbReference>
<dbReference type="EMBL" id="CP048286">
    <property type="protein sequence ID" value="QHW30995.1"/>
    <property type="molecule type" value="Genomic_DNA"/>
</dbReference>
<dbReference type="RefSeq" id="WP_162639804.1">
    <property type="nucleotide sequence ID" value="NZ_CP048286.1"/>
</dbReference>
<sequence length="275" mass="30705">MLILSAAVLVGTTTTVIAERHIRLIVNGAEAKTGKGPVLDNGSVMIPIRSAAESLGKDVQWNGRTSEVSITDKEDRLTQYSKGNQKAVLWGTKVNGDYWGMRMTFGNMARKFPFWYNVGNPSYAPRIMLEDLNKDGKNELLVILTTGYGTGTKLEEAHIFDSETFSEIPLEDWQTYALKHVVPGKVTAEGAHIQIDHADRLIPHGIPAEDFESNGAQWWYDRPAYGQVIQYEVRQGTLYAVLPLWFSPANSAGQLEIRFAFQDGFYQGERIGYKA</sequence>
<evidence type="ECO:0000313" key="3">
    <source>
        <dbReference type="Proteomes" id="UP000479114"/>
    </source>
</evidence>
<accession>A0A6C0NXM1</accession>
<dbReference type="KEGG" id="prz:GZH47_09115"/>
<feature type="domain" description="Copper amine oxidase-like N-terminal" evidence="1">
    <location>
        <begin position="26"/>
        <end position="95"/>
    </location>
</feature>
<dbReference type="Pfam" id="PF07833">
    <property type="entry name" value="Cu_amine_oxidN1"/>
    <property type="match status" value="1"/>
</dbReference>
<organism evidence="2 3">
    <name type="scientific">Paenibacillus rhizovicinus</name>
    <dbReference type="NCBI Taxonomy" id="2704463"/>
    <lineage>
        <taxon>Bacteria</taxon>
        <taxon>Bacillati</taxon>
        <taxon>Bacillota</taxon>
        <taxon>Bacilli</taxon>
        <taxon>Bacillales</taxon>
        <taxon>Paenibacillaceae</taxon>
        <taxon>Paenibacillus</taxon>
    </lineage>
</organism>
<dbReference type="InterPro" id="IPR036582">
    <property type="entry name" value="Mao_N_sf"/>
</dbReference>
<protein>
    <submittedName>
        <fullName evidence="2">Copper amine oxidase N-terminal domain-containing protein</fullName>
    </submittedName>
</protein>